<dbReference type="AlphaFoldDB" id="A0AAV3P168"/>
<evidence type="ECO:0000256" key="2">
    <source>
        <dbReference type="ARBA" id="ARBA00022472"/>
    </source>
</evidence>
<keyword evidence="5" id="KW-1185">Reference proteome</keyword>
<dbReference type="Pfam" id="PF02536">
    <property type="entry name" value="mTERF"/>
    <property type="match status" value="1"/>
</dbReference>
<comment type="caution">
    <text evidence="4">The sequence shown here is derived from an EMBL/GenBank/DDBJ whole genome shotgun (WGS) entry which is preliminary data.</text>
</comment>
<comment type="similarity">
    <text evidence="1">Belongs to the mTERF family.</text>
</comment>
<dbReference type="Gene3D" id="1.25.70.10">
    <property type="entry name" value="Transcription termination factor 3, mitochondrial"/>
    <property type="match status" value="1"/>
</dbReference>
<accession>A0AAV3P168</accession>
<sequence length="386" mass="44477">MYVQLSIFARIRRVICTPLCFNSLPISLCNANSLIYTRSSLFCTTLASAENNNQELGILDVGNETKDSSDVLRKWGCSESDICKIFSRRPSIQAMDIGILQSKLEILSDIGISSFELVKIIHCRPRFLNCRINDFLDERLEFLQELFGSRERLLKAIVRNPSMLTYDLMGKMRPVVEMYERIGVSRKELSSMLMTRPTMFPRSTLDEKKMELIRRTGVTPDSKMYKYVATLFAISRTETIHKKIAYLEKFGFSEDEVLHLFGRSPLTLTLSTDKFQRNMTFILSRMNLPASMVLANPCLLFYNLDNVLKPRFLLALKIEDMGLEPTIKGSAMLRALNMKEDRFIRAFITCHPESVSIELLEFYKHAKNVKRLAESSKKSFRKGFPF</sequence>
<dbReference type="EMBL" id="BAABME010000721">
    <property type="protein sequence ID" value="GAA0144983.1"/>
    <property type="molecule type" value="Genomic_DNA"/>
</dbReference>
<dbReference type="PANTHER" id="PTHR13068:SF223">
    <property type="entry name" value="MITOCHONDRIAL TRANSCRIPTION TERMINATION FACTOR FAMILY PROTEIN"/>
    <property type="match status" value="1"/>
</dbReference>
<dbReference type="GO" id="GO:0006353">
    <property type="term" value="P:DNA-templated transcription termination"/>
    <property type="evidence" value="ECO:0007669"/>
    <property type="project" value="UniProtKB-KW"/>
</dbReference>
<protein>
    <submittedName>
        <fullName evidence="4">Uncharacterized protein</fullName>
    </submittedName>
</protein>
<proteinExistence type="inferred from homology"/>
<dbReference type="InterPro" id="IPR038538">
    <property type="entry name" value="MTERF_sf"/>
</dbReference>
<dbReference type="PANTHER" id="PTHR13068">
    <property type="entry name" value="CGI-12 PROTEIN-RELATED"/>
    <property type="match status" value="1"/>
</dbReference>
<dbReference type="SMART" id="SM00733">
    <property type="entry name" value="Mterf"/>
    <property type="match status" value="6"/>
</dbReference>
<keyword evidence="2" id="KW-0804">Transcription</keyword>
<evidence type="ECO:0000256" key="1">
    <source>
        <dbReference type="ARBA" id="ARBA00007692"/>
    </source>
</evidence>
<reference evidence="4 5" key="1">
    <citation type="submission" date="2024-01" db="EMBL/GenBank/DDBJ databases">
        <title>The complete chloroplast genome sequence of Lithospermum erythrorhizon: insights into the phylogenetic relationship among Boraginaceae species and the maternal lineages of purple gromwells.</title>
        <authorList>
            <person name="Okada T."/>
            <person name="Watanabe K."/>
        </authorList>
    </citation>
    <scope>NUCLEOTIDE SEQUENCE [LARGE SCALE GENOMIC DNA]</scope>
</reference>
<evidence type="ECO:0000313" key="4">
    <source>
        <dbReference type="EMBL" id="GAA0144983.1"/>
    </source>
</evidence>
<keyword evidence="3" id="KW-0809">Transit peptide</keyword>
<dbReference type="GO" id="GO:0003676">
    <property type="term" value="F:nucleic acid binding"/>
    <property type="evidence" value="ECO:0007669"/>
    <property type="project" value="InterPro"/>
</dbReference>
<name>A0AAV3P168_LITER</name>
<dbReference type="FunFam" id="1.25.70.10:FF:000026">
    <property type="entry name" value="Mitochondrial transcription termination factor family protein"/>
    <property type="match status" value="1"/>
</dbReference>
<evidence type="ECO:0000256" key="3">
    <source>
        <dbReference type="ARBA" id="ARBA00022946"/>
    </source>
</evidence>
<keyword evidence="2" id="KW-0805">Transcription regulation</keyword>
<gene>
    <name evidence="4" type="ORF">LIER_05283</name>
</gene>
<evidence type="ECO:0000313" key="5">
    <source>
        <dbReference type="Proteomes" id="UP001454036"/>
    </source>
</evidence>
<organism evidence="4 5">
    <name type="scientific">Lithospermum erythrorhizon</name>
    <name type="common">Purple gromwell</name>
    <name type="synonym">Lithospermum officinale var. erythrorhizon</name>
    <dbReference type="NCBI Taxonomy" id="34254"/>
    <lineage>
        <taxon>Eukaryota</taxon>
        <taxon>Viridiplantae</taxon>
        <taxon>Streptophyta</taxon>
        <taxon>Embryophyta</taxon>
        <taxon>Tracheophyta</taxon>
        <taxon>Spermatophyta</taxon>
        <taxon>Magnoliopsida</taxon>
        <taxon>eudicotyledons</taxon>
        <taxon>Gunneridae</taxon>
        <taxon>Pentapetalae</taxon>
        <taxon>asterids</taxon>
        <taxon>lamiids</taxon>
        <taxon>Boraginales</taxon>
        <taxon>Boraginaceae</taxon>
        <taxon>Boraginoideae</taxon>
        <taxon>Lithospermeae</taxon>
        <taxon>Lithospermum</taxon>
    </lineage>
</organism>
<dbReference type="InterPro" id="IPR003690">
    <property type="entry name" value="MTERF"/>
</dbReference>
<dbReference type="Proteomes" id="UP001454036">
    <property type="component" value="Unassembled WGS sequence"/>
</dbReference>
<keyword evidence="2" id="KW-0806">Transcription termination</keyword>